<keyword evidence="4" id="KW-1185">Reference proteome</keyword>
<dbReference type="RefSeq" id="WP_027638363.1">
    <property type="nucleotide sequence ID" value="NZ_BAAACD010000029.1"/>
</dbReference>
<protein>
    <submittedName>
        <fullName evidence="3">Stage III sporulation protein AF</fullName>
    </submittedName>
</protein>
<accession>A0A1I2JAR8</accession>
<dbReference type="EMBL" id="FOOE01000001">
    <property type="protein sequence ID" value="SFF49996.1"/>
    <property type="molecule type" value="Genomic_DNA"/>
</dbReference>
<dbReference type="Proteomes" id="UP000246114">
    <property type="component" value="Unassembled WGS sequence"/>
</dbReference>
<organism evidence="3 4">
    <name type="scientific">Clostridium cadaveris</name>
    <dbReference type="NCBI Taxonomy" id="1529"/>
    <lineage>
        <taxon>Bacteria</taxon>
        <taxon>Bacillati</taxon>
        <taxon>Bacillota</taxon>
        <taxon>Clostridia</taxon>
        <taxon>Eubacteriales</taxon>
        <taxon>Clostridiaceae</taxon>
        <taxon>Clostridium</taxon>
    </lineage>
</organism>
<evidence type="ECO:0000256" key="1">
    <source>
        <dbReference type="SAM" id="Phobius"/>
    </source>
</evidence>
<dbReference type="GeneID" id="90544778"/>
<dbReference type="AlphaFoldDB" id="A0A1I2JAR8"/>
<evidence type="ECO:0000313" key="2">
    <source>
        <dbReference type="EMBL" id="PWL52718.1"/>
    </source>
</evidence>
<reference evidence="2 5" key="2">
    <citation type="submission" date="2018-03" db="EMBL/GenBank/DDBJ databases">
        <title>The uncultured portion of the human microbiome is neutrally assembled.</title>
        <authorList>
            <person name="Jeraldo P."/>
            <person name="Boardman L."/>
            <person name="White B.A."/>
            <person name="Nelson H."/>
            <person name="Goldenfeld N."/>
            <person name="Chia N."/>
        </authorList>
    </citation>
    <scope>NUCLEOTIDE SEQUENCE [LARGE SCALE GENOMIC DNA]</scope>
    <source>
        <strain evidence="2">CIM:MAG 903</strain>
    </source>
</reference>
<evidence type="ECO:0000313" key="4">
    <source>
        <dbReference type="Proteomes" id="UP000182135"/>
    </source>
</evidence>
<dbReference type="Pfam" id="PF09581">
    <property type="entry name" value="Spore_III_AF"/>
    <property type="match status" value="1"/>
</dbReference>
<gene>
    <name evidence="2" type="primary">spoIIIAF</name>
    <name evidence="2" type="ORF">DBY38_09450</name>
    <name evidence="3" type="ORF">SAMN04487885_101153</name>
</gene>
<feature type="transmembrane region" description="Helical" evidence="1">
    <location>
        <begin position="6"/>
        <end position="25"/>
    </location>
</feature>
<proteinExistence type="predicted"/>
<reference evidence="3 4" key="1">
    <citation type="submission" date="2016-10" db="EMBL/GenBank/DDBJ databases">
        <authorList>
            <person name="de Groot N.N."/>
        </authorList>
    </citation>
    <scope>NUCLEOTIDE SEQUENCE [LARGE SCALE GENOMIC DNA]</scope>
    <source>
        <strain evidence="3 4">NLAE-zl-G419</strain>
    </source>
</reference>
<evidence type="ECO:0000313" key="5">
    <source>
        <dbReference type="Proteomes" id="UP000246114"/>
    </source>
</evidence>
<evidence type="ECO:0000313" key="3">
    <source>
        <dbReference type="EMBL" id="SFF49996.1"/>
    </source>
</evidence>
<keyword evidence="1" id="KW-0812">Transmembrane</keyword>
<keyword evidence="1" id="KW-0472">Membrane</keyword>
<dbReference type="eggNOG" id="ENOG503322G">
    <property type="taxonomic scope" value="Bacteria"/>
</dbReference>
<dbReference type="Proteomes" id="UP000182135">
    <property type="component" value="Unassembled WGS sequence"/>
</dbReference>
<dbReference type="EMBL" id="QAMZ01000045">
    <property type="protein sequence ID" value="PWL52718.1"/>
    <property type="molecule type" value="Genomic_DNA"/>
</dbReference>
<sequence>MEGLKTWITTICAGVFFITAVEMILPDNSLKKYAKFVLGLILMIIIINPLIKILNGTDINVSSYLNEYENILENEEEKSMKQKSNSIKNTQAVFEKNIERITLKTLKENYPKDNFEITVKTKYDKEENIFSIESINILFDEGGVKPVKKVEINKNTDENGGNKEIDNKKMKELIEKTLNIEEKAIHIYSTDK</sequence>
<feature type="transmembrane region" description="Helical" evidence="1">
    <location>
        <begin position="37"/>
        <end position="54"/>
    </location>
</feature>
<dbReference type="OrthoDB" id="2375554at2"/>
<dbReference type="STRING" id="1529.SAMN04487885_101153"/>
<dbReference type="NCBIfam" id="TIGR02896">
    <property type="entry name" value="spore_III_AF"/>
    <property type="match status" value="1"/>
</dbReference>
<name>A0A1I2JAR8_9CLOT</name>
<dbReference type="InterPro" id="IPR014245">
    <property type="entry name" value="Spore_III_AF"/>
</dbReference>
<keyword evidence="1" id="KW-1133">Transmembrane helix</keyword>